<organism evidence="1 2">
    <name type="scientific">Amycolatopsis marina</name>
    <dbReference type="NCBI Taxonomy" id="490629"/>
    <lineage>
        <taxon>Bacteria</taxon>
        <taxon>Bacillati</taxon>
        <taxon>Actinomycetota</taxon>
        <taxon>Actinomycetes</taxon>
        <taxon>Pseudonocardiales</taxon>
        <taxon>Pseudonocardiaceae</taxon>
        <taxon>Amycolatopsis</taxon>
    </lineage>
</organism>
<evidence type="ECO:0008006" key="3">
    <source>
        <dbReference type="Google" id="ProtNLM"/>
    </source>
</evidence>
<dbReference type="RefSeq" id="WP_091674282.1">
    <property type="nucleotide sequence ID" value="NZ_FOKG01000009.1"/>
</dbReference>
<evidence type="ECO:0000313" key="2">
    <source>
        <dbReference type="Proteomes" id="UP000243799"/>
    </source>
</evidence>
<proteinExistence type="predicted"/>
<dbReference type="InterPro" id="IPR025447">
    <property type="entry name" value="DUF4192"/>
</dbReference>
<dbReference type="OrthoDB" id="3264463at2"/>
<dbReference type="Pfam" id="PF13830">
    <property type="entry name" value="DUF4192"/>
    <property type="match status" value="1"/>
</dbReference>
<dbReference type="AlphaFoldDB" id="A0A1I1AIT3"/>
<dbReference type="Proteomes" id="UP000243799">
    <property type="component" value="Unassembled WGS sequence"/>
</dbReference>
<gene>
    <name evidence="1" type="ORF">SAMN05216266_109210</name>
</gene>
<keyword evidence="2" id="KW-1185">Reference proteome</keyword>
<name>A0A1I1AIT3_9PSEU</name>
<evidence type="ECO:0000313" key="1">
    <source>
        <dbReference type="EMBL" id="SFB37941.1"/>
    </source>
</evidence>
<reference evidence="2" key="1">
    <citation type="submission" date="2016-10" db="EMBL/GenBank/DDBJ databases">
        <authorList>
            <person name="Varghese N."/>
            <person name="Submissions S."/>
        </authorList>
    </citation>
    <scope>NUCLEOTIDE SEQUENCE [LARGE SCALE GENOMIC DNA]</scope>
    <source>
        <strain evidence="2">CGMCC 4.3568</strain>
    </source>
</reference>
<dbReference type="STRING" id="490629.SAMN05216266_109210"/>
<protein>
    <recommendedName>
        <fullName evidence="3">DUF4192 domain-containing protein</fullName>
    </recommendedName>
</protein>
<accession>A0A1I1AIT3</accession>
<dbReference type="EMBL" id="FOKG01000009">
    <property type="protein sequence ID" value="SFB37941.1"/>
    <property type="molecule type" value="Genomic_DNA"/>
</dbReference>
<sequence>MTTSTPAGQSTVSLRDPAQLIAATPCLLGFRPTDSLVVIAHRPPTGSRIGVVLRGDLPPPRYRKQLARSLVAPLLADQALGVTQLVVCAQRKAQAQAGGKPIHSGLVKAVSEVLANAGIPTKHALWVPEIRAGARYRCYQDPTCTGRLPDPATTVAATVMASTGQVTFGSRAEMGRLLDPVDAATLTRRGELLDEWSDSLVTEDSGRVLERDRREVVAALAQSRTGKLRLTDEQAVRLAWALSDRRIRDDCLGLALPAGERRAHDAERLWLELVRGIPAPERAEAACLLGFSAYLRGEGAFAGMALDNALDAYPAHVLAAMLAESIRLGVPPDRLTRLVPTGGPPDWLTGTTPGGSG</sequence>